<dbReference type="EMBL" id="CP044205">
    <property type="protein sequence ID" value="QFY42294.1"/>
    <property type="molecule type" value="Genomic_DNA"/>
</dbReference>
<dbReference type="AlphaFoldDB" id="A0A5Q0BJD8"/>
<dbReference type="GO" id="GO:0006355">
    <property type="term" value="P:regulation of DNA-templated transcription"/>
    <property type="evidence" value="ECO:0007669"/>
    <property type="project" value="InterPro"/>
</dbReference>
<protein>
    <submittedName>
        <fullName evidence="2">Ribbon-helix-helix protein, CopG family</fullName>
    </submittedName>
</protein>
<feature type="domain" description="Ribbon-helix-helix protein CopG" evidence="1">
    <location>
        <begin position="4"/>
        <end position="41"/>
    </location>
</feature>
<evidence type="ECO:0000259" key="1">
    <source>
        <dbReference type="Pfam" id="PF01402"/>
    </source>
</evidence>
<dbReference type="InterPro" id="IPR002145">
    <property type="entry name" value="CopG"/>
</dbReference>
<dbReference type="RefSeq" id="WP_153248275.1">
    <property type="nucleotide sequence ID" value="NZ_CP044205.1"/>
</dbReference>
<dbReference type="Pfam" id="PF01402">
    <property type="entry name" value="RHH_1"/>
    <property type="match status" value="1"/>
</dbReference>
<dbReference type="KEGG" id="mmob:F6R98_06360"/>
<keyword evidence="3" id="KW-1185">Reference proteome</keyword>
<name>A0A5Q0BJD8_9GAMM</name>
<sequence>MNTLTIKITPQLEAAILQASAQEHLSKSELVRRALNMYLRQRMSSAHFVSALDQADDLVGCFSGGPADLSSNPSHLASFGRV</sequence>
<accession>A0A5Q0BJD8</accession>
<dbReference type="InParanoid" id="A0A5Q0BJD8"/>
<evidence type="ECO:0000313" key="2">
    <source>
        <dbReference type="EMBL" id="QFY42294.1"/>
    </source>
</evidence>
<dbReference type="Proteomes" id="UP000325755">
    <property type="component" value="Chromosome"/>
</dbReference>
<reference evidence="2 3" key="1">
    <citation type="submission" date="2019-09" db="EMBL/GenBank/DDBJ databases">
        <title>Ecophysiology of the spiral-shaped methanotroph Methylospira mobilis as revealed by the complete genome sequence.</title>
        <authorList>
            <person name="Oshkin I.Y."/>
            <person name="Dedysh S.N."/>
            <person name="Miroshnikov K."/>
            <person name="Danilova O.V."/>
            <person name="Hakobyan A."/>
            <person name="Liesack W."/>
        </authorList>
    </citation>
    <scope>NUCLEOTIDE SEQUENCE [LARGE SCALE GENOMIC DNA]</scope>
    <source>
        <strain evidence="2 3">Shm1</strain>
    </source>
</reference>
<evidence type="ECO:0000313" key="3">
    <source>
        <dbReference type="Proteomes" id="UP000325755"/>
    </source>
</evidence>
<organism evidence="2 3">
    <name type="scientific">Candidatus Methylospira mobilis</name>
    <dbReference type="NCBI Taxonomy" id="1808979"/>
    <lineage>
        <taxon>Bacteria</taxon>
        <taxon>Pseudomonadati</taxon>
        <taxon>Pseudomonadota</taxon>
        <taxon>Gammaproteobacteria</taxon>
        <taxon>Methylococcales</taxon>
        <taxon>Methylococcaceae</taxon>
        <taxon>Candidatus Methylospira</taxon>
    </lineage>
</organism>
<dbReference type="CDD" id="cd21631">
    <property type="entry name" value="RHH_CopG_NikR-like"/>
    <property type="match status" value="1"/>
</dbReference>
<gene>
    <name evidence="2" type="ORF">F6R98_06360</name>
</gene>
<dbReference type="OrthoDB" id="8527231at2"/>
<proteinExistence type="predicted"/>